<name>A0A7J6NYN3_PEROL</name>
<feature type="compositionally biased region" description="Basic and acidic residues" evidence="1">
    <location>
        <begin position="514"/>
        <end position="527"/>
    </location>
</feature>
<feature type="chain" id="PRO_5029783673" description="Trans-sialidase" evidence="2">
    <location>
        <begin position="24"/>
        <end position="633"/>
    </location>
</feature>
<feature type="signal peptide" evidence="2">
    <location>
        <begin position="1"/>
        <end position="23"/>
    </location>
</feature>
<evidence type="ECO:0000313" key="4">
    <source>
        <dbReference type="Proteomes" id="UP000574390"/>
    </source>
</evidence>
<evidence type="ECO:0008006" key="5">
    <source>
        <dbReference type="Google" id="ProtNLM"/>
    </source>
</evidence>
<sequence>MPASHHNIIIVVLLSVLPYSTLSLHSAAESSRGPRKGIAPSPDEVPPGSYLWDSVPPELELEAAIMVVVYEHGSASAHFHLFDKSQKSKPFHSEFYQLKAQEDLLRYGVGKCHYFSLHNIGKKIWRGLSVGGGAVRKHALLCTKDTSTSDNPELVLYLDAVRGRQKRYEKLNVPINLIFRGTQNIPGASAFPWVPQASGDGPCTSEGLSGGCESIKNGRYLNTSAILQLETGADRKQYATLISNDGGDRFLTLISVLVVPAEDYSTTGCCELGKTRIFICPTGADYLLLRAPGVELEMVYAASTIIKRSSFHSAMSASRHVTITGLLLVAGLPSTASLASVVTSRGVPRLGVVPSLDDVPPGNYSWGSVPSELAGKLESAEMTVTYGLNSAAAHFYFLGTSNKKRKRFHSVFYELRAESYKKRISRYGIGRCYYFALNVAKKLRRLLLLESGLIGEHVLLCTKETSTSPGNRELTLYWDAVRGVRKKYDQLNMPVDLNFTGGQKTTGASATPRGPHESDDGSPKKAVETFPSRCKSMKDGNYLNLSAVLNLETRHDGRQRAMLTSHDGNERFSTLENVLVVPAEDYLTTGCCELENTGIFICPTGADDLLLRAPGVELELVYADVHALEAQLS</sequence>
<feature type="region of interest" description="Disordered" evidence="1">
    <location>
        <begin position="499"/>
        <end position="528"/>
    </location>
</feature>
<dbReference type="Proteomes" id="UP000574390">
    <property type="component" value="Unassembled WGS sequence"/>
</dbReference>
<evidence type="ECO:0000256" key="1">
    <source>
        <dbReference type="SAM" id="MobiDB-lite"/>
    </source>
</evidence>
<gene>
    <name evidence="3" type="ORF">FOZ62_013574</name>
</gene>
<protein>
    <recommendedName>
        <fullName evidence="5">Trans-sialidase</fullName>
    </recommendedName>
</protein>
<reference evidence="3 4" key="1">
    <citation type="submission" date="2020-04" db="EMBL/GenBank/DDBJ databases">
        <title>Perkinsus olseni comparative genomics.</title>
        <authorList>
            <person name="Bogema D.R."/>
        </authorList>
    </citation>
    <scope>NUCLEOTIDE SEQUENCE [LARGE SCALE GENOMIC DNA]</scope>
    <source>
        <strain evidence="3">ATCC PRA-205</strain>
    </source>
</reference>
<comment type="caution">
    <text evidence="3">The sequence shown here is derived from an EMBL/GenBank/DDBJ whole genome shotgun (WGS) entry which is preliminary data.</text>
</comment>
<evidence type="ECO:0000313" key="3">
    <source>
        <dbReference type="EMBL" id="KAF4688979.1"/>
    </source>
</evidence>
<accession>A0A7J6NYN3</accession>
<dbReference type="EMBL" id="JABANM010036590">
    <property type="protein sequence ID" value="KAF4688979.1"/>
    <property type="molecule type" value="Genomic_DNA"/>
</dbReference>
<dbReference type="AlphaFoldDB" id="A0A7J6NYN3"/>
<evidence type="ECO:0000256" key="2">
    <source>
        <dbReference type="SAM" id="SignalP"/>
    </source>
</evidence>
<keyword evidence="2" id="KW-0732">Signal</keyword>
<proteinExistence type="predicted"/>
<feature type="compositionally biased region" description="Polar residues" evidence="1">
    <location>
        <begin position="500"/>
        <end position="509"/>
    </location>
</feature>
<organism evidence="3 4">
    <name type="scientific">Perkinsus olseni</name>
    <name type="common">Perkinsus atlanticus</name>
    <dbReference type="NCBI Taxonomy" id="32597"/>
    <lineage>
        <taxon>Eukaryota</taxon>
        <taxon>Sar</taxon>
        <taxon>Alveolata</taxon>
        <taxon>Perkinsozoa</taxon>
        <taxon>Perkinsea</taxon>
        <taxon>Perkinsida</taxon>
        <taxon>Perkinsidae</taxon>
        <taxon>Perkinsus</taxon>
    </lineage>
</organism>